<dbReference type="GO" id="GO:0003676">
    <property type="term" value="F:nucleic acid binding"/>
    <property type="evidence" value="ECO:0007669"/>
    <property type="project" value="InterPro"/>
</dbReference>
<dbReference type="PROSITE" id="PS51194">
    <property type="entry name" value="HELICASE_CTER"/>
    <property type="match status" value="1"/>
</dbReference>
<dbReference type="Gene3D" id="3.40.50.300">
    <property type="entry name" value="P-loop containing nucleotide triphosphate hydrolases"/>
    <property type="match status" value="2"/>
</dbReference>
<dbReference type="Pfam" id="PF00270">
    <property type="entry name" value="DEAD"/>
    <property type="match status" value="1"/>
</dbReference>
<dbReference type="GO" id="GO:0004386">
    <property type="term" value="F:helicase activity"/>
    <property type="evidence" value="ECO:0007669"/>
    <property type="project" value="UniProtKB-KW"/>
</dbReference>
<dbReference type="GO" id="GO:0005524">
    <property type="term" value="F:ATP binding"/>
    <property type="evidence" value="ECO:0007669"/>
    <property type="project" value="UniProtKB-KW"/>
</dbReference>
<feature type="domain" description="Helicase C-terminal" evidence="6">
    <location>
        <begin position="503"/>
        <end position="684"/>
    </location>
</feature>
<feature type="domain" description="Helicase ATP-binding" evidence="5">
    <location>
        <begin position="237"/>
        <end position="410"/>
    </location>
</feature>
<dbReference type="SMART" id="SM00487">
    <property type="entry name" value="DEXDc"/>
    <property type="match status" value="1"/>
</dbReference>
<organism evidence="7 8">
    <name type="scientific">Pseudomonas tremae</name>
    <dbReference type="NCBI Taxonomy" id="200454"/>
    <lineage>
        <taxon>Bacteria</taxon>
        <taxon>Pseudomonadati</taxon>
        <taxon>Pseudomonadota</taxon>
        <taxon>Gammaproteobacteria</taxon>
        <taxon>Pseudomonadales</taxon>
        <taxon>Pseudomonadaceae</taxon>
        <taxon>Pseudomonas</taxon>
    </lineage>
</organism>
<dbReference type="Pfam" id="PF00271">
    <property type="entry name" value="Helicase_C"/>
    <property type="match status" value="1"/>
</dbReference>
<comment type="caution">
    <text evidence="7">The sequence shown here is derived from an EMBL/GenBank/DDBJ whole genome shotgun (WGS) entry which is preliminary data.</text>
</comment>
<dbReference type="EMBL" id="LJRO01000458">
    <property type="protein sequence ID" value="KPY92072.1"/>
    <property type="molecule type" value="Genomic_DNA"/>
</dbReference>
<dbReference type="InterPro" id="IPR027417">
    <property type="entry name" value="P-loop_NTPase"/>
</dbReference>
<dbReference type="InterPro" id="IPR011545">
    <property type="entry name" value="DEAD/DEAH_box_helicase_dom"/>
</dbReference>
<dbReference type="AlphaFoldDB" id="A0AA40P0A2"/>
<keyword evidence="1" id="KW-0547">Nucleotide-binding</keyword>
<dbReference type="SMART" id="SM00490">
    <property type="entry name" value="HELICc"/>
    <property type="match status" value="1"/>
</dbReference>
<evidence type="ECO:0000259" key="5">
    <source>
        <dbReference type="PROSITE" id="PS51192"/>
    </source>
</evidence>
<keyword evidence="2" id="KW-0378">Hydrolase</keyword>
<sequence>MRAALQTWINNADMARHLGHFSITQMPMELARISNRLEDYYISLVGELFEAARGTDTSSADWAQLGNAFLQFSKELPSVQLVQLGIAQDEAALFAAAAFYFGDFPASAYLAMRQSAIPDSPQSLRAACYDFLARPLQLRSAAAHALQEHLRTGNLVALASDVEAAVQVEKDALLEGPDAWVAAALLSKLLTRFHASNVRAVLPQGANPFWTPLVNSFLDRKPSTWEFFPSQIQAIQGGLLENNQSYALQMPTGAGKTTLCETLLYWHLNLNPQHVAIMVVPYRSLASELRSSLVRRLNAMGLPSRCAYGGTVPSRDEMHGLEQIRALVATPESLSGVLSADPSFAQRVSLVICDEGHLLDSSGRGIGLELLLARMKARVINPIRFVFMSAIVPNIEEINAWLGGNEQTVIRSTYRPAIAEFAVLRSKGAGASKSVRLDMHPHEPDQRQYGIYGFLDRSHFQYINPATGRNKTYTFTSVKTLAIAAARKVLTMGTTAVFAANKRGNQGAIGLAEELIAQLSFPLSLPNPIAFANLEKLESRINYLEAEFGSSWIGARSVRNGAVLHHGDIPQETREVLEELLRERHIHLVICTSTLAEGVNLPIRSLVLYSVQRRQGKGKPVDMLARDIKNLVGRAGRAGANTKGLVICANADQWSLVEPVATAGPGETLRGALRTLIRNLENHLSIHNIVLTNEFLEANAVIHPLVDGVDSTLLELIGEELGDNDFVRLATDLASHTFAAHQQPPGSAGTLRSVFELRAVRLLSLRAQGKLAWIKETGTKVRLLASVEQLLLPALADWSAPMDPSSDDLRTTILEWAWQDQELQSDVKSAFRLDENQHPVTVKPKFFEIVRLWMAGASFYGIAESTQLKVDDLLAVHSRATSYSLESIVEQGITLLSRILLERGIVIHEGVTAFTEHLKFGVPSREGKLFATAGVRHRRAYVMLGDVHKRDGTVVDPSNAKATALRAMNAFPEQWHAVLGDLVYNNTLVDLGNL</sequence>
<keyword evidence="4" id="KW-0067">ATP-binding</keyword>
<dbReference type="Proteomes" id="UP000050523">
    <property type="component" value="Unassembled WGS sequence"/>
</dbReference>
<protein>
    <submittedName>
        <fullName evidence="7">DEAD-like helicase superfamily protein</fullName>
    </submittedName>
</protein>
<gene>
    <name evidence="7" type="ORF">ALO43_03464</name>
</gene>
<dbReference type="InterPro" id="IPR001650">
    <property type="entry name" value="Helicase_C-like"/>
</dbReference>
<reference evidence="7 8" key="1">
    <citation type="submission" date="2015-09" db="EMBL/GenBank/DDBJ databases">
        <title>Genome announcement of multiple Pseudomonas syringae strains.</title>
        <authorList>
            <person name="Thakur S."/>
            <person name="Wang P.W."/>
            <person name="Gong Y."/>
            <person name="Weir B.S."/>
            <person name="Guttman D.S."/>
        </authorList>
    </citation>
    <scope>NUCLEOTIDE SEQUENCE [LARGE SCALE GENOMIC DNA]</scope>
    <source>
        <strain evidence="7 8">ICMP9151</strain>
    </source>
</reference>
<evidence type="ECO:0000256" key="4">
    <source>
        <dbReference type="ARBA" id="ARBA00022840"/>
    </source>
</evidence>
<dbReference type="SUPFAM" id="SSF52540">
    <property type="entry name" value="P-loop containing nucleoside triphosphate hydrolases"/>
    <property type="match status" value="1"/>
</dbReference>
<evidence type="ECO:0000256" key="1">
    <source>
        <dbReference type="ARBA" id="ARBA00022741"/>
    </source>
</evidence>
<evidence type="ECO:0000256" key="3">
    <source>
        <dbReference type="ARBA" id="ARBA00022806"/>
    </source>
</evidence>
<proteinExistence type="predicted"/>
<evidence type="ECO:0000313" key="8">
    <source>
        <dbReference type="Proteomes" id="UP000050523"/>
    </source>
</evidence>
<dbReference type="InterPro" id="IPR050474">
    <property type="entry name" value="Hel308_SKI2-like"/>
</dbReference>
<dbReference type="PANTHER" id="PTHR47961:SF6">
    <property type="entry name" value="DNA-DIRECTED DNA POLYMERASE"/>
    <property type="match status" value="1"/>
</dbReference>
<evidence type="ECO:0000259" key="6">
    <source>
        <dbReference type="PROSITE" id="PS51194"/>
    </source>
</evidence>
<dbReference type="PANTHER" id="PTHR47961">
    <property type="entry name" value="DNA POLYMERASE THETA, PUTATIVE (AFU_ORTHOLOGUE AFUA_1G05260)-RELATED"/>
    <property type="match status" value="1"/>
</dbReference>
<name>A0AA40P0A2_9PSED</name>
<evidence type="ECO:0000313" key="7">
    <source>
        <dbReference type="EMBL" id="KPY92072.1"/>
    </source>
</evidence>
<dbReference type="InterPro" id="IPR014001">
    <property type="entry name" value="Helicase_ATP-bd"/>
</dbReference>
<dbReference type="GO" id="GO:0016787">
    <property type="term" value="F:hydrolase activity"/>
    <property type="evidence" value="ECO:0007669"/>
    <property type="project" value="UniProtKB-KW"/>
</dbReference>
<accession>A0AA40P0A2</accession>
<dbReference type="PROSITE" id="PS51192">
    <property type="entry name" value="HELICASE_ATP_BIND_1"/>
    <property type="match status" value="1"/>
</dbReference>
<evidence type="ECO:0000256" key="2">
    <source>
        <dbReference type="ARBA" id="ARBA00022801"/>
    </source>
</evidence>
<keyword evidence="3 7" id="KW-0347">Helicase</keyword>